<proteinExistence type="predicted"/>
<comment type="caution">
    <text evidence="2">The sequence shown here is derived from an EMBL/GenBank/DDBJ whole genome shotgun (WGS) entry which is preliminary data.</text>
</comment>
<protein>
    <submittedName>
        <fullName evidence="2">Uncharacterized protein</fullName>
    </submittedName>
</protein>
<evidence type="ECO:0000313" key="3">
    <source>
        <dbReference type="Proteomes" id="UP000299102"/>
    </source>
</evidence>
<dbReference type="EMBL" id="BGZK01000153">
    <property type="protein sequence ID" value="GBP23728.1"/>
    <property type="molecule type" value="Genomic_DNA"/>
</dbReference>
<sequence length="71" mass="7913">MSFHGMDKPTIFRKGKLGPSRFLEYSRDNAPRPPPVPPSFMPRAPPARALGDTRPTLCEFVPSVTLLPCDF</sequence>
<keyword evidence="3" id="KW-1185">Reference proteome</keyword>
<reference evidence="2 3" key="1">
    <citation type="journal article" date="2019" name="Commun. Biol.">
        <title>The bagworm genome reveals a unique fibroin gene that provides high tensile strength.</title>
        <authorList>
            <person name="Kono N."/>
            <person name="Nakamura H."/>
            <person name="Ohtoshi R."/>
            <person name="Tomita M."/>
            <person name="Numata K."/>
            <person name="Arakawa K."/>
        </authorList>
    </citation>
    <scope>NUCLEOTIDE SEQUENCE [LARGE SCALE GENOMIC DNA]</scope>
</reference>
<name>A0A4C1UBK3_EUMVA</name>
<evidence type="ECO:0000256" key="1">
    <source>
        <dbReference type="SAM" id="MobiDB-lite"/>
    </source>
</evidence>
<dbReference type="Proteomes" id="UP000299102">
    <property type="component" value="Unassembled WGS sequence"/>
</dbReference>
<feature type="region of interest" description="Disordered" evidence="1">
    <location>
        <begin position="1"/>
        <end position="48"/>
    </location>
</feature>
<evidence type="ECO:0000313" key="2">
    <source>
        <dbReference type="EMBL" id="GBP23728.1"/>
    </source>
</evidence>
<gene>
    <name evidence="2" type="ORF">EVAR_13684_1</name>
</gene>
<feature type="compositionally biased region" description="Pro residues" evidence="1">
    <location>
        <begin position="31"/>
        <end position="45"/>
    </location>
</feature>
<organism evidence="2 3">
    <name type="scientific">Eumeta variegata</name>
    <name type="common">Bagworm moth</name>
    <name type="synonym">Eumeta japonica</name>
    <dbReference type="NCBI Taxonomy" id="151549"/>
    <lineage>
        <taxon>Eukaryota</taxon>
        <taxon>Metazoa</taxon>
        <taxon>Ecdysozoa</taxon>
        <taxon>Arthropoda</taxon>
        <taxon>Hexapoda</taxon>
        <taxon>Insecta</taxon>
        <taxon>Pterygota</taxon>
        <taxon>Neoptera</taxon>
        <taxon>Endopterygota</taxon>
        <taxon>Lepidoptera</taxon>
        <taxon>Glossata</taxon>
        <taxon>Ditrysia</taxon>
        <taxon>Tineoidea</taxon>
        <taxon>Psychidae</taxon>
        <taxon>Oiketicinae</taxon>
        <taxon>Eumeta</taxon>
    </lineage>
</organism>
<accession>A0A4C1UBK3</accession>
<dbReference type="AlphaFoldDB" id="A0A4C1UBK3"/>